<keyword evidence="3 6" id="KW-0812">Transmembrane</keyword>
<feature type="transmembrane region" description="Helical" evidence="6">
    <location>
        <begin position="12"/>
        <end position="32"/>
    </location>
</feature>
<evidence type="ECO:0000313" key="8">
    <source>
        <dbReference type="EMBL" id="AOR22442.1"/>
    </source>
</evidence>
<dbReference type="AlphaFoldDB" id="A0A1D7XGK2"/>
<evidence type="ECO:0000256" key="5">
    <source>
        <dbReference type="ARBA" id="ARBA00023136"/>
    </source>
</evidence>
<reference evidence="9" key="1">
    <citation type="submission" date="2016-09" db="EMBL/GenBank/DDBJ databases">
        <title>Genomics of Clostridium taeniosporum, an organism which forms endospores with ribbon-like appendages.</title>
        <authorList>
            <person name="Walker J.R."/>
        </authorList>
    </citation>
    <scope>NUCLEOTIDE SEQUENCE [LARGE SCALE GENOMIC DNA]</scope>
    <source>
        <strain evidence="9">1/k</strain>
    </source>
</reference>
<feature type="transmembrane region" description="Helical" evidence="6">
    <location>
        <begin position="151"/>
        <end position="172"/>
    </location>
</feature>
<feature type="transmembrane region" description="Helical" evidence="6">
    <location>
        <begin position="80"/>
        <end position="98"/>
    </location>
</feature>
<feature type="domain" description="DUF2179" evidence="7">
    <location>
        <begin position="225"/>
        <end position="279"/>
    </location>
</feature>
<dbReference type="OrthoDB" id="3180973at2"/>
<keyword evidence="5 6" id="KW-0472">Membrane</keyword>
<dbReference type="Gene3D" id="3.30.70.120">
    <property type="match status" value="1"/>
</dbReference>
<sequence length="285" mass="31209">MGTISKYKNIIIDTAFIFLGCLIASLGVNLFLSHAKLLSGGATGIALILEYTTGLPSGIGVFIINMPLLLLSYKKLDKNFTIYTAIGMISLSLSLILTRPFTNIIYINDILLYCIYGGVLCGIGYGLVFLRHGSTGGTDVITMLIRKKYSNFNIGSLGFSLNCIIIIIGAIIFGLPQALYTLISVFTQGIVLDNVLKGLSSKKLLLILTEKEEEVINYVITDLHRGVTSLVAEGEYTHHKKKMLYCIVTTRQMLNLKTSIHNIDPTAFITIVDISEVKGKGFKNI</sequence>
<evidence type="ECO:0000256" key="6">
    <source>
        <dbReference type="SAM" id="Phobius"/>
    </source>
</evidence>
<evidence type="ECO:0000256" key="3">
    <source>
        <dbReference type="ARBA" id="ARBA00022692"/>
    </source>
</evidence>
<organism evidence="8 9">
    <name type="scientific">Clostridium taeniosporum</name>
    <dbReference type="NCBI Taxonomy" id="394958"/>
    <lineage>
        <taxon>Bacteria</taxon>
        <taxon>Bacillati</taxon>
        <taxon>Bacillota</taxon>
        <taxon>Clostridia</taxon>
        <taxon>Eubacteriales</taxon>
        <taxon>Clostridiaceae</taxon>
        <taxon>Clostridium</taxon>
    </lineage>
</organism>
<dbReference type="KEGG" id="ctae:BGI42_01275"/>
<keyword evidence="2" id="KW-1003">Cell membrane</keyword>
<evidence type="ECO:0000259" key="7">
    <source>
        <dbReference type="Pfam" id="PF10035"/>
    </source>
</evidence>
<dbReference type="EMBL" id="CP017253">
    <property type="protein sequence ID" value="AOR22442.1"/>
    <property type="molecule type" value="Genomic_DNA"/>
</dbReference>
<keyword evidence="4 6" id="KW-1133">Transmembrane helix</keyword>
<evidence type="ECO:0000256" key="4">
    <source>
        <dbReference type="ARBA" id="ARBA00022989"/>
    </source>
</evidence>
<dbReference type="PIRSF" id="PIRSF006483">
    <property type="entry name" value="Membrane_protein_YitT"/>
    <property type="match status" value="1"/>
</dbReference>
<dbReference type="Pfam" id="PF02588">
    <property type="entry name" value="YitT_membrane"/>
    <property type="match status" value="1"/>
</dbReference>
<feature type="transmembrane region" description="Helical" evidence="6">
    <location>
        <begin position="44"/>
        <end position="68"/>
    </location>
</feature>
<dbReference type="RefSeq" id="WP_069678603.1">
    <property type="nucleotide sequence ID" value="NZ_CP017253.2"/>
</dbReference>
<evidence type="ECO:0000256" key="1">
    <source>
        <dbReference type="ARBA" id="ARBA00004651"/>
    </source>
</evidence>
<protein>
    <submittedName>
        <fullName evidence="8">YitT family protein</fullName>
    </submittedName>
</protein>
<gene>
    <name evidence="8" type="ORF">BGI42_01275</name>
</gene>
<dbReference type="Pfam" id="PF10035">
    <property type="entry name" value="DUF2179"/>
    <property type="match status" value="1"/>
</dbReference>
<evidence type="ECO:0000256" key="2">
    <source>
        <dbReference type="ARBA" id="ARBA00022475"/>
    </source>
</evidence>
<dbReference type="PANTHER" id="PTHR33545">
    <property type="entry name" value="UPF0750 MEMBRANE PROTEIN YITT-RELATED"/>
    <property type="match status" value="1"/>
</dbReference>
<dbReference type="PANTHER" id="PTHR33545:SF5">
    <property type="entry name" value="UPF0750 MEMBRANE PROTEIN YITT"/>
    <property type="match status" value="1"/>
</dbReference>
<dbReference type="InterPro" id="IPR019264">
    <property type="entry name" value="DUF2179"/>
</dbReference>
<dbReference type="Proteomes" id="UP000094652">
    <property type="component" value="Chromosome"/>
</dbReference>
<name>A0A1D7XGK2_9CLOT</name>
<accession>A0A1D7XGK2</accession>
<keyword evidence="9" id="KW-1185">Reference proteome</keyword>
<proteinExistence type="predicted"/>
<comment type="subcellular location">
    <subcellularLocation>
        <location evidence="1">Cell membrane</location>
        <topology evidence="1">Multi-pass membrane protein</topology>
    </subcellularLocation>
</comment>
<dbReference type="InterPro" id="IPR003740">
    <property type="entry name" value="YitT"/>
</dbReference>
<dbReference type="InterPro" id="IPR015867">
    <property type="entry name" value="N-reg_PII/ATP_PRibTrfase_C"/>
</dbReference>
<evidence type="ECO:0000313" key="9">
    <source>
        <dbReference type="Proteomes" id="UP000094652"/>
    </source>
</evidence>
<dbReference type="InterPro" id="IPR051461">
    <property type="entry name" value="UPF0750_membrane"/>
</dbReference>
<feature type="transmembrane region" description="Helical" evidence="6">
    <location>
        <begin position="110"/>
        <end position="130"/>
    </location>
</feature>
<dbReference type="GO" id="GO:0005886">
    <property type="term" value="C:plasma membrane"/>
    <property type="evidence" value="ECO:0007669"/>
    <property type="project" value="UniProtKB-SubCell"/>
</dbReference>
<dbReference type="CDD" id="cd16380">
    <property type="entry name" value="YitT_C"/>
    <property type="match status" value="1"/>
</dbReference>